<dbReference type="PANTHER" id="PTHR42978:SF5">
    <property type="entry name" value="METALLO-BETA-LACTAMASE DOMAIN-CONTAINING PROTEIN"/>
    <property type="match status" value="1"/>
</dbReference>
<dbReference type="CDD" id="cd07730">
    <property type="entry name" value="metallo-hydrolase-like_MBL-fold"/>
    <property type="match status" value="1"/>
</dbReference>
<accession>A0A8G1QQF5</accession>
<proteinExistence type="inferred from homology"/>
<dbReference type="Gene3D" id="3.60.15.10">
    <property type="entry name" value="Ribonuclease Z/Hydroxyacylglutathione hydrolase-like"/>
    <property type="match status" value="1"/>
</dbReference>
<comment type="similarity">
    <text evidence="1">Belongs to the metallo-beta-lactamase superfamily.</text>
</comment>
<protein>
    <submittedName>
        <fullName evidence="6">Metallo-beta-lactamase superfamily protein</fullName>
    </submittedName>
</protein>
<evidence type="ECO:0000256" key="1">
    <source>
        <dbReference type="ARBA" id="ARBA00007749"/>
    </source>
</evidence>
<keyword evidence="4" id="KW-0862">Zinc</keyword>
<feature type="domain" description="Metallo-beta-lactamase" evidence="5">
    <location>
        <begin position="44"/>
        <end position="138"/>
    </location>
</feature>
<evidence type="ECO:0000256" key="4">
    <source>
        <dbReference type="ARBA" id="ARBA00022833"/>
    </source>
</evidence>
<dbReference type="RefSeq" id="XP_025509675.1">
    <property type="nucleotide sequence ID" value="XM_025664513.1"/>
</dbReference>
<dbReference type="InterPro" id="IPR001279">
    <property type="entry name" value="Metallo-B-lactamas"/>
</dbReference>
<keyword evidence="7" id="KW-1185">Reference proteome</keyword>
<dbReference type="EMBL" id="KZ825094">
    <property type="protein sequence ID" value="RAH51753.1"/>
    <property type="molecule type" value="Genomic_DNA"/>
</dbReference>
<keyword evidence="3" id="KW-0378">Hydrolase</keyword>
<dbReference type="Proteomes" id="UP000249526">
    <property type="component" value="Unassembled WGS sequence"/>
</dbReference>
<dbReference type="InterPro" id="IPR036866">
    <property type="entry name" value="RibonucZ/Hydroxyglut_hydro"/>
</dbReference>
<keyword evidence="2" id="KW-0479">Metal-binding</keyword>
<dbReference type="GO" id="GO:0016787">
    <property type="term" value="F:hydrolase activity"/>
    <property type="evidence" value="ECO:0007669"/>
    <property type="project" value="UniProtKB-KW"/>
</dbReference>
<name>A0A8G1QQF5_9EURO</name>
<dbReference type="PANTHER" id="PTHR42978">
    <property type="entry name" value="QUORUM-QUENCHING LACTONASE YTNP-RELATED-RELATED"/>
    <property type="match status" value="1"/>
</dbReference>
<reference evidence="6 7" key="1">
    <citation type="submission" date="2018-02" db="EMBL/GenBank/DDBJ databases">
        <title>The genomes of Aspergillus section Nigri reveals drivers in fungal speciation.</title>
        <authorList>
            <consortium name="DOE Joint Genome Institute"/>
            <person name="Vesth T.C."/>
            <person name="Nybo J."/>
            <person name="Theobald S."/>
            <person name="Brandl J."/>
            <person name="Frisvad J.C."/>
            <person name="Nielsen K.F."/>
            <person name="Lyhne E.K."/>
            <person name="Kogle M.E."/>
            <person name="Kuo A."/>
            <person name="Riley R."/>
            <person name="Clum A."/>
            <person name="Nolan M."/>
            <person name="Lipzen A."/>
            <person name="Salamov A."/>
            <person name="Henrissat B."/>
            <person name="Wiebenga A."/>
            <person name="De vries R.P."/>
            <person name="Grigoriev I.V."/>
            <person name="Mortensen U.H."/>
            <person name="Andersen M.R."/>
            <person name="Baker S.E."/>
        </authorList>
    </citation>
    <scope>NUCLEOTIDE SEQUENCE [LARGE SCALE GENOMIC DNA]</scope>
    <source>
        <strain evidence="6 7">CBS 112811</strain>
    </source>
</reference>
<dbReference type="InterPro" id="IPR051013">
    <property type="entry name" value="MBL_superfamily_lactonases"/>
</dbReference>
<dbReference type="GeneID" id="37167915"/>
<dbReference type="GO" id="GO:0046872">
    <property type="term" value="F:metal ion binding"/>
    <property type="evidence" value="ECO:0007669"/>
    <property type="project" value="UniProtKB-KW"/>
</dbReference>
<dbReference type="SUPFAM" id="SSF56281">
    <property type="entry name" value="Metallo-hydrolase/oxidoreductase"/>
    <property type="match status" value="1"/>
</dbReference>
<dbReference type="Pfam" id="PF00753">
    <property type="entry name" value="Lactamase_B"/>
    <property type="match status" value="1"/>
</dbReference>
<gene>
    <name evidence="6" type="ORF">BO85DRAFT_509861</name>
</gene>
<sequence>MAPLLPYDMGTIVEVSVIHAGRTTVPTAYVVDRPIAGHNVLDMPCYSFLIENRRLNKKVLFDLGIRKNWKEKLPPSTNVSPLYMLMVIEQKVLHQIQSAKALVDIEQDVADQLRNANVPLESINAIIWSHHHMDHTGDPSLFPPSTDLIVGPGFNRNKRTFPGYPTNADALVTDDAFSGRSLVVLDFWNAMTIGGFLAIDFFQDGSLYLLKSTGHTHNHISALARTSKDRFIFLGGDIAHHPGEYRPTKHLPLPTEIRPSPLGEEISSPSVCPGSISEAVSSANIRGLDAKVTPFYQLNAAMNEDLKDAEIALEKLLRFDGSSKVMVIISHDASLLDVLPFFPRSINEWDVKGYKAEGTWRFLRDFARAAGGTTDESV</sequence>
<evidence type="ECO:0000256" key="3">
    <source>
        <dbReference type="ARBA" id="ARBA00022801"/>
    </source>
</evidence>
<organism evidence="6 7">
    <name type="scientific">Aspergillus piperis CBS 112811</name>
    <dbReference type="NCBI Taxonomy" id="1448313"/>
    <lineage>
        <taxon>Eukaryota</taxon>
        <taxon>Fungi</taxon>
        <taxon>Dikarya</taxon>
        <taxon>Ascomycota</taxon>
        <taxon>Pezizomycotina</taxon>
        <taxon>Eurotiomycetes</taxon>
        <taxon>Eurotiomycetidae</taxon>
        <taxon>Eurotiales</taxon>
        <taxon>Aspergillaceae</taxon>
        <taxon>Aspergillus</taxon>
        <taxon>Aspergillus subgen. Circumdati</taxon>
    </lineage>
</organism>
<evidence type="ECO:0000256" key="2">
    <source>
        <dbReference type="ARBA" id="ARBA00022723"/>
    </source>
</evidence>
<evidence type="ECO:0000313" key="7">
    <source>
        <dbReference type="Proteomes" id="UP000249526"/>
    </source>
</evidence>
<evidence type="ECO:0000313" key="6">
    <source>
        <dbReference type="EMBL" id="RAH51753.1"/>
    </source>
</evidence>
<evidence type="ECO:0000259" key="5">
    <source>
        <dbReference type="Pfam" id="PF00753"/>
    </source>
</evidence>
<dbReference type="AlphaFoldDB" id="A0A8G1QQF5"/>